<keyword evidence="1" id="KW-0812">Transmembrane</keyword>
<accession>A4C2M6</accession>
<dbReference type="EMBL" id="AAOG01000005">
    <property type="protein sequence ID" value="EAR11550.1"/>
    <property type="molecule type" value="Genomic_DNA"/>
</dbReference>
<keyword evidence="1" id="KW-0472">Membrane</keyword>
<evidence type="ECO:0000313" key="3">
    <source>
        <dbReference type="Proteomes" id="UP000003053"/>
    </source>
</evidence>
<proteinExistence type="predicted"/>
<keyword evidence="3" id="KW-1185">Reference proteome</keyword>
<organism evidence="2 3">
    <name type="scientific">Polaribacter irgensii 23-P</name>
    <dbReference type="NCBI Taxonomy" id="313594"/>
    <lineage>
        <taxon>Bacteria</taxon>
        <taxon>Pseudomonadati</taxon>
        <taxon>Bacteroidota</taxon>
        <taxon>Flavobacteriia</taxon>
        <taxon>Flavobacteriales</taxon>
        <taxon>Flavobacteriaceae</taxon>
    </lineage>
</organism>
<reference evidence="2 3" key="1">
    <citation type="submission" date="2006-02" db="EMBL/GenBank/DDBJ databases">
        <authorList>
            <person name="Murray A."/>
            <person name="Staley J."/>
            <person name="Ferriera S."/>
            <person name="Johnson J."/>
            <person name="Kravitz S."/>
            <person name="Halpern A."/>
            <person name="Remington K."/>
            <person name="Beeson K."/>
            <person name="Tran B."/>
            <person name="Rogers Y.-H."/>
            <person name="Friedman R."/>
            <person name="Venter J.C."/>
        </authorList>
    </citation>
    <scope>NUCLEOTIDE SEQUENCE [LARGE SCALE GENOMIC DNA]</scope>
    <source>
        <strain evidence="2 3">23-P</strain>
    </source>
</reference>
<evidence type="ECO:0000256" key="1">
    <source>
        <dbReference type="SAM" id="Phobius"/>
    </source>
</evidence>
<dbReference type="HOGENOM" id="CLU_2635049_0_0_10"/>
<evidence type="ECO:0000313" key="2">
    <source>
        <dbReference type="EMBL" id="EAR11550.1"/>
    </source>
</evidence>
<comment type="caution">
    <text evidence="2">The sequence shown here is derived from an EMBL/GenBank/DDBJ whole genome shotgun (WGS) entry which is preliminary data.</text>
</comment>
<sequence length="77" mass="9118">MKLVVCDFAIFNQNSAKIVLQSVHKKKWRKGALLFRCKDRDLKRYRLFGFLIFHPFKILIGNVISKKVLFAFENACR</sequence>
<gene>
    <name evidence="2" type="ORF">PI23P_00050</name>
</gene>
<protein>
    <submittedName>
        <fullName evidence="2">Uncharacterized protein</fullName>
    </submittedName>
</protein>
<feature type="transmembrane region" description="Helical" evidence="1">
    <location>
        <begin position="45"/>
        <end position="64"/>
    </location>
</feature>
<keyword evidence="1" id="KW-1133">Transmembrane helix</keyword>
<name>A4C2M6_9FLAO</name>
<dbReference type="AlphaFoldDB" id="A4C2M6"/>
<dbReference type="Proteomes" id="UP000003053">
    <property type="component" value="Unassembled WGS sequence"/>
</dbReference>
<dbReference type="STRING" id="313594.PI23P_00050"/>